<evidence type="ECO:0000313" key="2">
    <source>
        <dbReference type="Proteomes" id="UP001476950"/>
    </source>
</evidence>
<protein>
    <submittedName>
        <fullName evidence="1">DUF2806 domain-containing protein</fullName>
    </submittedName>
</protein>
<organism evidence="1 2">
    <name type="scientific">Stenomitos frigidus AS-A4</name>
    <dbReference type="NCBI Taxonomy" id="2933935"/>
    <lineage>
        <taxon>Bacteria</taxon>
        <taxon>Bacillati</taxon>
        <taxon>Cyanobacteriota</taxon>
        <taxon>Cyanophyceae</taxon>
        <taxon>Leptolyngbyales</taxon>
        <taxon>Leptolyngbyaceae</taxon>
        <taxon>Stenomitos</taxon>
    </lineage>
</organism>
<dbReference type="Proteomes" id="UP001476950">
    <property type="component" value="Unassembled WGS sequence"/>
</dbReference>
<dbReference type="InterPro" id="IPR021254">
    <property type="entry name" value="DUF2806"/>
</dbReference>
<dbReference type="Pfam" id="PF10987">
    <property type="entry name" value="DUF2806"/>
    <property type="match status" value="1"/>
</dbReference>
<dbReference type="EMBL" id="JAMPLM010000015">
    <property type="protein sequence ID" value="MEP1060133.1"/>
    <property type="molecule type" value="Genomic_DNA"/>
</dbReference>
<reference evidence="1 2" key="1">
    <citation type="submission" date="2022-04" db="EMBL/GenBank/DDBJ databases">
        <title>Positive selection, recombination, and allopatry shape intraspecific diversity of widespread and dominant cyanobacteria.</title>
        <authorList>
            <person name="Wei J."/>
            <person name="Shu W."/>
            <person name="Hu C."/>
        </authorList>
    </citation>
    <scope>NUCLEOTIDE SEQUENCE [LARGE SCALE GENOMIC DNA]</scope>
    <source>
        <strain evidence="1 2">AS-A4</strain>
    </source>
</reference>
<sequence length="298" mass="33098">MSDGNSLINLGDVSKPAVVLIEKISDAIGGLFKPYYIRQIARAEADADRIKSVAQIEITELQQRALQRFVFEEAKKQANIEAIATKALPYLKEDANPNNVEDDWITNFFDKSRLISDEQMQEIWAKLLAGEANNPGSYSKRTIDLLSSLDKADALLFNTLCGFCCLLDEIFLLIYNEGDPIYVNSGVNFNALNHLDDIGLISFNHGAGSSYTYAELSKTISVVCQASSITIDFPTDQNNQLEIGRVIFTKAGQELAQICISEPVPDFLDYVLDIWKKKGLIVSSPYPRTISVRERAAS</sequence>
<name>A0ABV0KM73_9CYAN</name>
<evidence type="ECO:0000313" key="1">
    <source>
        <dbReference type="EMBL" id="MEP1060133.1"/>
    </source>
</evidence>
<proteinExistence type="predicted"/>
<dbReference type="RefSeq" id="WP_190449316.1">
    <property type="nucleotide sequence ID" value="NZ_JAMPLM010000015.1"/>
</dbReference>
<comment type="caution">
    <text evidence="1">The sequence shown here is derived from an EMBL/GenBank/DDBJ whole genome shotgun (WGS) entry which is preliminary data.</text>
</comment>
<keyword evidence="2" id="KW-1185">Reference proteome</keyword>
<gene>
    <name evidence="1" type="ORF">NDI38_16980</name>
</gene>
<accession>A0ABV0KM73</accession>